<keyword evidence="2" id="KW-0812">Transmembrane</keyword>
<reference evidence="3" key="1">
    <citation type="submission" date="2023-01" db="EMBL/GenBank/DDBJ databases">
        <title>Genome assembly of the deep-sea coral Lophelia pertusa.</title>
        <authorList>
            <person name="Herrera S."/>
            <person name="Cordes E."/>
        </authorList>
    </citation>
    <scope>NUCLEOTIDE SEQUENCE</scope>
    <source>
        <strain evidence="3">USNM1676648</strain>
        <tissue evidence="3">Polyp</tissue>
    </source>
</reference>
<protein>
    <submittedName>
        <fullName evidence="3">Uncharacterized protein</fullName>
    </submittedName>
</protein>
<proteinExistence type="predicted"/>
<evidence type="ECO:0000313" key="4">
    <source>
        <dbReference type="Proteomes" id="UP001163046"/>
    </source>
</evidence>
<sequence length="224" mass="24843">MAQGAPQIEGSLKTTIHALAFGLICATLAVNFGKFFVPHFFPYMVGIVIVIEVVLFSLDRPKDNYEKFQVHGIKGTHTIEGAGTPKISVSAPNEDPETTPRKRDKIKEKLKPTKKDQKGRRGSGAPGSGSPSRQGLVPPPSPGQEAIAEGKETEHEKGKDKSAEKERKKEEEKGKKKEKEEEKEKQKAEKKEEKEKGKEGDEEKSEKGTWRKKKLSKGNKQNTV</sequence>
<dbReference type="AlphaFoldDB" id="A0A9X0CRC1"/>
<gene>
    <name evidence="3" type="ORF">OS493_017882</name>
</gene>
<feature type="transmembrane region" description="Helical" evidence="2">
    <location>
        <begin position="39"/>
        <end position="58"/>
    </location>
</feature>
<comment type="caution">
    <text evidence="3">The sequence shown here is derived from an EMBL/GenBank/DDBJ whole genome shotgun (WGS) entry which is preliminary data.</text>
</comment>
<feature type="compositionally biased region" description="Basic and acidic residues" evidence="1">
    <location>
        <begin position="148"/>
        <end position="209"/>
    </location>
</feature>
<dbReference type="Proteomes" id="UP001163046">
    <property type="component" value="Unassembled WGS sequence"/>
</dbReference>
<dbReference type="EMBL" id="MU826835">
    <property type="protein sequence ID" value="KAJ7372611.1"/>
    <property type="molecule type" value="Genomic_DNA"/>
</dbReference>
<keyword evidence="2" id="KW-1133">Transmembrane helix</keyword>
<feature type="compositionally biased region" description="Basic and acidic residues" evidence="1">
    <location>
        <begin position="98"/>
        <end position="116"/>
    </location>
</feature>
<organism evidence="3 4">
    <name type="scientific">Desmophyllum pertusum</name>
    <dbReference type="NCBI Taxonomy" id="174260"/>
    <lineage>
        <taxon>Eukaryota</taxon>
        <taxon>Metazoa</taxon>
        <taxon>Cnidaria</taxon>
        <taxon>Anthozoa</taxon>
        <taxon>Hexacorallia</taxon>
        <taxon>Scleractinia</taxon>
        <taxon>Caryophylliina</taxon>
        <taxon>Caryophylliidae</taxon>
        <taxon>Desmophyllum</taxon>
    </lineage>
</organism>
<feature type="region of interest" description="Disordered" evidence="1">
    <location>
        <begin position="77"/>
        <end position="224"/>
    </location>
</feature>
<name>A0A9X0CRC1_9CNID</name>
<evidence type="ECO:0000256" key="2">
    <source>
        <dbReference type="SAM" id="Phobius"/>
    </source>
</evidence>
<keyword evidence="2" id="KW-0472">Membrane</keyword>
<accession>A0A9X0CRC1</accession>
<keyword evidence="4" id="KW-1185">Reference proteome</keyword>
<dbReference type="OrthoDB" id="5981114at2759"/>
<feature type="transmembrane region" description="Helical" evidence="2">
    <location>
        <begin position="12"/>
        <end position="33"/>
    </location>
</feature>
<evidence type="ECO:0000313" key="3">
    <source>
        <dbReference type="EMBL" id="KAJ7372611.1"/>
    </source>
</evidence>
<evidence type="ECO:0000256" key="1">
    <source>
        <dbReference type="SAM" id="MobiDB-lite"/>
    </source>
</evidence>